<keyword evidence="2" id="KW-0472">Membrane</keyword>
<keyword evidence="2" id="KW-0812">Transmembrane</keyword>
<organism evidence="3 6">
    <name type="scientific">Orbilia oligospora</name>
    <name type="common">Nematode-trapping fungus</name>
    <name type="synonym">Arthrobotrys oligospora</name>
    <dbReference type="NCBI Taxonomy" id="2813651"/>
    <lineage>
        <taxon>Eukaryota</taxon>
        <taxon>Fungi</taxon>
        <taxon>Dikarya</taxon>
        <taxon>Ascomycota</taxon>
        <taxon>Pezizomycotina</taxon>
        <taxon>Orbiliomycetes</taxon>
        <taxon>Orbiliales</taxon>
        <taxon>Orbiliaceae</taxon>
        <taxon>Orbilia</taxon>
    </lineage>
</organism>
<keyword evidence="2" id="KW-1133">Transmembrane helix</keyword>
<feature type="transmembrane region" description="Helical" evidence="2">
    <location>
        <begin position="42"/>
        <end position="67"/>
    </location>
</feature>
<reference evidence="5 6" key="1">
    <citation type="submission" date="2019-06" db="EMBL/GenBank/DDBJ databases">
        <authorList>
            <person name="Palmer J.M."/>
        </authorList>
    </citation>
    <scope>NUCLEOTIDE SEQUENCE [LARGE SCALE GENOMIC DNA]</scope>
    <source>
        <strain evidence="4 5">TWF106</strain>
        <strain evidence="3 6">TWF788</strain>
    </source>
</reference>
<evidence type="ECO:0000313" key="3">
    <source>
        <dbReference type="EMBL" id="KAF3173149.1"/>
    </source>
</evidence>
<accession>A0A6G1MFU8</accession>
<dbReference type="EMBL" id="JAABOE010000061">
    <property type="protein sequence ID" value="KAF3173149.1"/>
    <property type="molecule type" value="Genomic_DNA"/>
</dbReference>
<dbReference type="EMBL" id="WIWS01000054">
    <property type="protein sequence ID" value="KAF3215544.1"/>
    <property type="molecule type" value="Genomic_DNA"/>
</dbReference>
<proteinExistence type="predicted"/>
<evidence type="ECO:0000256" key="1">
    <source>
        <dbReference type="SAM" id="MobiDB-lite"/>
    </source>
</evidence>
<name>A0A6G1MFU8_ORBOL</name>
<evidence type="ECO:0000313" key="4">
    <source>
        <dbReference type="EMBL" id="KAF3215544.1"/>
    </source>
</evidence>
<feature type="region of interest" description="Disordered" evidence="1">
    <location>
        <begin position="1"/>
        <end position="30"/>
    </location>
</feature>
<gene>
    <name evidence="3" type="primary">IML2_2</name>
    <name evidence="4" type="synonym">IML2_3</name>
    <name evidence="4" type="ORF">TWF106_008741</name>
    <name evidence="3" type="ORF">TWF788_009217</name>
</gene>
<evidence type="ECO:0000256" key="2">
    <source>
        <dbReference type="SAM" id="Phobius"/>
    </source>
</evidence>
<sequence>MDEKHAITETPAPVETETEIKPNTSETSDPQDYDTVWRRVGYLSLGVLGLSLLIVLASVGFFCFLWYSNAENTIWHKIMINEWATRAISLTSTALRWAVATQAALGLAMLAAVALEGYDVPLAHTADVSLMRVNGGQLIPTLVDVCWPLSRFGPPGVILRTVLPILVLLGTSTLVQFTSTALLSDLRTDVLPGYPVHSNLSIDWWFDGTFFRWTPTTAEIMWGGNKPDFWPAFAELSGPPLVQEGVSDTGKNVRAFLPFATVESRQSVRSYDGKAVLVDTRVTCQRPVLDDLIMYTLSSEGEWDMIFQPVLKGTVAPTVDTPRFNASDRPTPFDCPFSRLNRKSFAICELSNIKTRTPASRQEVYAGSLVSEFRPFPPLSPMQNASGAAYLIIAVNNTDLPAGNGEWANFEVVSPGDGRNTTYERTSVVSATVCYSALDTVIRDVRISSTMNRTEPTLSWNETIKNFDWTSVHQQLLSGYKSNLTVEERGVLNLESKADTLVTPESLEPGTDGPVSSTITGSIYQTQWPYILEAVHLSYPGRGWAYGNYSVTLDEKYWAWHLQYGSWPQVGAATWVRTLFEHLVYGNGTVADALHMILFTLAGTAYYDQLPQYNNWKEVDTVSFVPALHPGGPFGTTRTEIPTGLTVTLAVIAFHVIVFLYVFWLFAYKTGFSRLGDTWMAIANVVDATLTDGMLETARQVRAGRKKVATAAPLVGEAGGIMNLNVGLKTVDGQVRLVLGKEESQ</sequence>
<dbReference type="Proteomes" id="UP000479691">
    <property type="component" value="Unassembled WGS sequence"/>
</dbReference>
<dbReference type="AlphaFoldDB" id="A0A6G1MFU8"/>
<evidence type="ECO:0000313" key="5">
    <source>
        <dbReference type="Proteomes" id="UP000472727"/>
    </source>
</evidence>
<comment type="caution">
    <text evidence="3">The sequence shown here is derived from an EMBL/GenBank/DDBJ whole genome shotgun (WGS) entry which is preliminary data.</text>
</comment>
<feature type="transmembrane region" description="Helical" evidence="2">
    <location>
        <begin position="645"/>
        <end position="666"/>
    </location>
</feature>
<evidence type="ECO:0000313" key="6">
    <source>
        <dbReference type="Proteomes" id="UP000479691"/>
    </source>
</evidence>
<dbReference type="Proteomes" id="UP000472727">
    <property type="component" value="Unassembled WGS sequence"/>
</dbReference>
<feature type="compositionally biased region" description="Polar residues" evidence="1">
    <location>
        <begin position="21"/>
        <end position="30"/>
    </location>
</feature>
<protein>
    <submittedName>
        <fullName evidence="3">Mitochondrial outer membrane protein iml2</fullName>
    </submittedName>
</protein>